<dbReference type="OrthoDB" id="6627803at2759"/>
<proteinExistence type="predicted"/>
<keyword evidence="2" id="KW-1185">Reference proteome</keyword>
<evidence type="ECO:0000313" key="1">
    <source>
        <dbReference type="EMBL" id="KAF0746547.1"/>
    </source>
</evidence>
<dbReference type="EMBL" id="VUJU01007171">
    <property type="protein sequence ID" value="KAF0746547.1"/>
    <property type="molecule type" value="Genomic_DNA"/>
</dbReference>
<evidence type="ECO:0000313" key="2">
    <source>
        <dbReference type="Proteomes" id="UP000478052"/>
    </source>
</evidence>
<dbReference type="AlphaFoldDB" id="A0A6G0Y020"/>
<protein>
    <submittedName>
        <fullName evidence="1">Uncharacterized protein</fullName>
    </submittedName>
</protein>
<accession>A0A6G0Y020</accession>
<organism evidence="1 2">
    <name type="scientific">Aphis craccivora</name>
    <name type="common">Cowpea aphid</name>
    <dbReference type="NCBI Taxonomy" id="307492"/>
    <lineage>
        <taxon>Eukaryota</taxon>
        <taxon>Metazoa</taxon>
        <taxon>Ecdysozoa</taxon>
        <taxon>Arthropoda</taxon>
        <taxon>Hexapoda</taxon>
        <taxon>Insecta</taxon>
        <taxon>Pterygota</taxon>
        <taxon>Neoptera</taxon>
        <taxon>Paraneoptera</taxon>
        <taxon>Hemiptera</taxon>
        <taxon>Sternorrhyncha</taxon>
        <taxon>Aphidomorpha</taxon>
        <taxon>Aphidoidea</taxon>
        <taxon>Aphididae</taxon>
        <taxon>Aphidini</taxon>
        <taxon>Aphis</taxon>
        <taxon>Aphis</taxon>
    </lineage>
</organism>
<name>A0A6G0Y020_APHCR</name>
<reference evidence="1 2" key="1">
    <citation type="submission" date="2019-08" db="EMBL/GenBank/DDBJ databases">
        <title>Whole genome of Aphis craccivora.</title>
        <authorList>
            <person name="Voronova N.V."/>
            <person name="Shulinski R.S."/>
            <person name="Bandarenka Y.V."/>
            <person name="Zhorov D.G."/>
            <person name="Warner D."/>
        </authorList>
    </citation>
    <scope>NUCLEOTIDE SEQUENCE [LARGE SCALE GENOMIC DNA]</scope>
    <source>
        <strain evidence="1">180601</strain>
        <tissue evidence="1">Whole Body</tissue>
    </source>
</reference>
<dbReference type="Proteomes" id="UP000478052">
    <property type="component" value="Unassembled WGS sequence"/>
</dbReference>
<gene>
    <name evidence="1" type="ORF">FWK35_00025194</name>
</gene>
<sequence>CQLSLGKIELKVIKPTTEAIRHVGSTFPFENYMKKLKSMLRKPDKPLEQVIRRYHESSGIIFDSGPRSMNDANSYKLLGPHNKDVVKLVNKAYSQEAGNVVLIGKKMWTIILFEKDNTVEVVPTNWFKNGLCVWPKKDERTKINHRIQPNKFDFDFYSARLEKRHRNPTRS</sequence>
<comment type="caution">
    <text evidence="1">The sequence shown here is derived from an EMBL/GenBank/DDBJ whole genome shotgun (WGS) entry which is preliminary data.</text>
</comment>
<feature type="non-terminal residue" evidence="1">
    <location>
        <position position="1"/>
    </location>
</feature>